<protein>
    <submittedName>
        <fullName evidence="1">Uncharacterized protein</fullName>
    </submittedName>
</protein>
<dbReference type="Gramene" id="BGIOSGA031871-TA">
    <property type="protein sequence ID" value="BGIOSGA031871-PA"/>
    <property type="gene ID" value="BGIOSGA031871"/>
</dbReference>
<dbReference type="EMBL" id="CM000135">
    <property type="protein sequence ID" value="EAY78612.1"/>
    <property type="molecule type" value="Genomic_DNA"/>
</dbReference>
<organism evidence="1 2">
    <name type="scientific">Oryza sativa subsp. indica</name>
    <name type="common">Rice</name>
    <dbReference type="NCBI Taxonomy" id="39946"/>
    <lineage>
        <taxon>Eukaryota</taxon>
        <taxon>Viridiplantae</taxon>
        <taxon>Streptophyta</taxon>
        <taxon>Embryophyta</taxon>
        <taxon>Tracheophyta</taxon>
        <taxon>Spermatophyta</taxon>
        <taxon>Magnoliopsida</taxon>
        <taxon>Liliopsida</taxon>
        <taxon>Poales</taxon>
        <taxon>Poaceae</taxon>
        <taxon>BOP clade</taxon>
        <taxon>Oryzoideae</taxon>
        <taxon>Oryzeae</taxon>
        <taxon>Oryzinae</taxon>
        <taxon>Oryza</taxon>
        <taxon>Oryza sativa</taxon>
    </lineage>
</organism>
<dbReference type="HOGENOM" id="CLU_2562417_0_0_1"/>
<evidence type="ECO:0000313" key="1">
    <source>
        <dbReference type="EMBL" id="EAY78612.1"/>
    </source>
</evidence>
<keyword evidence="2" id="KW-1185">Reference proteome</keyword>
<dbReference type="Proteomes" id="UP000007015">
    <property type="component" value="Chromosome 10"/>
</dbReference>
<accession>A2Z7M8</accession>
<dbReference type="AlphaFoldDB" id="A2Z7M8"/>
<name>A2Z7M8_ORYSI</name>
<sequence length="82" mass="8489">METGGDDFITQEEEYQIQLAMALSASASVSAPSGGGGSGDTEGEQIRKAKLMSLGRGDLSAAADRGVGDSAEALSRRYRVSY</sequence>
<dbReference type="STRING" id="39946.A2Z7M8"/>
<evidence type="ECO:0000313" key="2">
    <source>
        <dbReference type="Proteomes" id="UP000007015"/>
    </source>
</evidence>
<reference evidence="1 2" key="1">
    <citation type="journal article" date="2005" name="PLoS Biol.">
        <title>The genomes of Oryza sativa: a history of duplications.</title>
        <authorList>
            <person name="Yu J."/>
            <person name="Wang J."/>
            <person name="Lin W."/>
            <person name="Li S."/>
            <person name="Li H."/>
            <person name="Zhou J."/>
            <person name="Ni P."/>
            <person name="Dong W."/>
            <person name="Hu S."/>
            <person name="Zeng C."/>
            <person name="Zhang J."/>
            <person name="Zhang Y."/>
            <person name="Li R."/>
            <person name="Xu Z."/>
            <person name="Li S."/>
            <person name="Li X."/>
            <person name="Zheng H."/>
            <person name="Cong L."/>
            <person name="Lin L."/>
            <person name="Yin J."/>
            <person name="Geng J."/>
            <person name="Li G."/>
            <person name="Shi J."/>
            <person name="Liu J."/>
            <person name="Lv H."/>
            <person name="Li J."/>
            <person name="Wang J."/>
            <person name="Deng Y."/>
            <person name="Ran L."/>
            <person name="Shi X."/>
            <person name="Wang X."/>
            <person name="Wu Q."/>
            <person name="Li C."/>
            <person name="Ren X."/>
            <person name="Wang J."/>
            <person name="Wang X."/>
            <person name="Li D."/>
            <person name="Liu D."/>
            <person name="Zhang X."/>
            <person name="Ji Z."/>
            <person name="Zhao W."/>
            <person name="Sun Y."/>
            <person name="Zhang Z."/>
            <person name="Bao J."/>
            <person name="Han Y."/>
            <person name="Dong L."/>
            <person name="Ji J."/>
            <person name="Chen P."/>
            <person name="Wu S."/>
            <person name="Liu J."/>
            <person name="Xiao Y."/>
            <person name="Bu D."/>
            <person name="Tan J."/>
            <person name="Yang L."/>
            <person name="Ye C."/>
            <person name="Zhang J."/>
            <person name="Xu J."/>
            <person name="Zhou Y."/>
            <person name="Yu Y."/>
            <person name="Zhang B."/>
            <person name="Zhuang S."/>
            <person name="Wei H."/>
            <person name="Liu B."/>
            <person name="Lei M."/>
            <person name="Yu H."/>
            <person name="Li Y."/>
            <person name="Xu H."/>
            <person name="Wei S."/>
            <person name="He X."/>
            <person name="Fang L."/>
            <person name="Zhang Z."/>
            <person name="Zhang Y."/>
            <person name="Huang X."/>
            <person name="Su Z."/>
            <person name="Tong W."/>
            <person name="Li J."/>
            <person name="Tong Z."/>
            <person name="Li S."/>
            <person name="Ye J."/>
            <person name="Wang L."/>
            <person name="Fang L."/>
            <person name="Lei T."/>
            <person name="Chen C."/>
            <person name="Chen H."/>
            <person name="Xu Z."/>
            <person name="Li H."/>
            <person name="Huang H."/>
            <person name="Zhang F."/>
            <person name="Xu H."/>
            <person name="Li N."/>
            <person name="Zhao C."/>
            <person name="Li S."/>
            <person name="Dong L."/>
            <person name="Huang Y."/>
            <person name="Li L."/>
            <person name="Xi Y."/>
            <person name="Qi Q."/>
            <person name="Li W."/>
            <person name="Zhang B."/>
            <person name="Hu W."/>
            <person name="Zhang Y."/>
            <person name="Tian X."/>
            <person name="Jiao Y."/>
            <person name="Liang X."/>
            <person name="Jin J."/>
            <person name="Gao L."/>
            <person name="Zheng W."/>
            <person name="Hao B."/>
            <person name="Liu S."/>
            <person name="Wang W."/>
            <person name="Yuan L."/>
            <person name="Cao M."/>
            <person name="McDermott J."/>
            <person name="Samudrala R."/>
            <person name="Wang J."/>
            <person name="Wong G.K."/>
            <person name="Yang H."/>
        </authorList>
    </citation>
    <scope>NUCLEOTIDE SEQUENCE [LARGE SCALE GENOMIC DNA]</scope>
    <source>
        <strain evidence="2">cv. 93-11</strain>
    </source>
</reference>
<proteinExistence type="predicted"/>
<gene>
    <name evidence="1" type="ORF">OsI_33710</name>
</gene>